<evidence type="ECO:0000313" key="1">
    <source>
        <dbReference type="EMBL" id="CAD8089304.1"/>
    </source>
</evidence>
<keyword evidence="2" id="KW-1185">Reference proteome</keyword>
<sequence>MQQQYFQILKKNNGRVIVELEEQLLETIINNYQLIPQIKNSSLSTQILESKFQRRIVPFFLNQFMHWSKQMNYKQVECYLKVIHNRKTSKQQKWELGDLQKIFGPINSRTKCIQTETQQRWKEFLYSQAEIAVVNNTKIKDQLVKRKYIDAINQLKKELYKKSPYRKFLSIPNYQNNEQNINTDIYINENNLTQFEDLIEYSNQQQDRSFISYMKDNQESI</sequence>
<dbReference type="Proteomes" id="UP000688137">
    <property type="component" value="Unassembled WGS sequence"/>
</dbReference>
<protein>
    <submittedName>
        <fullName evidence="1">Uncharacterized protein</fullName>
    </submittedName>
</protein>
<proteinExistence type="predicted"/>
<gene>
    <name evidence="1" type="ORF">PPRIM_AZ9-3.1.T0830126</name>
</gene>
<dbReference type="EMBL" id="CAJJDM010000086">
    <property type="protein sequence ID" value="CAD8089304.1"/>
    <property type="molecule type" value="Genomic_DNA"/>
</dbReference>
<evidence type="ECO:0000313" key="2">
    <source>
        <dbReference type="Proteomes" id="UP000688137"/>
    </source>
</evidence>
<organism evidence="1 2">
    <name type="scientific">Paramecium primaurelia</name>
    <dbReference type="NCBI Taxonomy" id="5886"/>
    <lineage>
        <taxon>Eukaryota</taxon>
        <taxon>Sar</taxon>
        <taxon>Alveolata</taxon>
        <taxon>Ciliophora</taxon>
        <taxon>Intramacronucleata</taxon>
        <taxon>Oligohymenophorea</taxon>
        <taxon>Peniculida</taxon>
        <taxon>Parameciidae</taxon>
        <taxon>Paramecium</taxon>
    </lineage>
</organism>
<dbReference type="AlphaFoldDB" id="A0A8S1NRF0"/>
<comment type="caution">
    <text evidence="1">The sequence shown here is derived from an EMBL/GenBank/DDBJ whole genome shotgun (WGS) entry which is preliminary data.</text>
</comment>
<reference evidence="1" key="1">
    <citation type="submission" date="2021-01" db="EMBL/GenBank/DDBJ databases">
        <authorList>
            <consortium name="Genoscope - CEA"/>
            <person name="William W."/>
        </authorList>
    </citation>
    <scope>NUCLEOTIDE SEQUENCE</scope>
</reference>
<name>A0A8S1NRF0_PARPR</name>
<accession>A0A8S1NRF0</accession>